<evidence type="ECO:0008006" key="3">
    <source>
        <dbReference type="Google" id="ProtNLM"/>
    </source>
</evidence>
<reference evidence="1" key="1">
    <citation type="submission" date="2006-10" db="EMBL/GenBank/DDBJ databases">
        <authorList>
            <person name="Amadeo P."/>
            <person name="Zhao Q."/>
            <person name="Wortman J."/>
            <person name="Fraser-Liggett C."/>
            <person name="Carlton J."/>
        </authorList>
    </citation>
    <scope>NUCLEOTIDE SEQUENCE</scope>
    <source>
        <strain evidence="1">G3</strain>
    </source>
</reference>
<keyword evidence="2" id="KW-1185">Reference proteome</keyword>
<proteinExistence type="predicted"/>
<dbReference type="Proteomes" id="UP000001542">
    <property type="component" value="Unassembled WGS sequence"/>
</dbReference>
<dbReference type="VEuPathDB" id="TrichDB:TVAG_346260"/>
<dbReference type="InParanoid" id="A2FK16"/>
<evidence type="ECO:0000313" key="2">
    <source>
        <dbReference type="Proteomes" id="UP000001542"/>
    </source>
</evidence>
<dbReference type="KEGG" id="tva:4752504"/>
<organism evidence="1 2">
    <name type="scientific">Trichomonas vaginalis (strain ATCC PRA-98 / G3)</name>
    <dbReference type="NCBI Taxonomy" id="412133"/>
    <lineage>
        <taxon>Eukaryota</taxon>
        <taxon>Metamonada</taxon>
        <taxon>Parabasalia</taxon>
        <taxon>Trichomonadida</taxon>
        <taxon>Trichomonadidae</taxon>
        <taxon>Trichomonas</taxon>
    </lineage>
</organism>
<dbReference type="OrthoDB" id="10464096at2759"/>
<evidence type="ECO:0000313" key="1">
    <source>
        <dbReference type="EMBL" id="EAX94763.1"/>
    </source>
</evidence>
<dbReference type="RefSeq" id="XP_001307693.1">
    <property type="nucleotide sequence ID" value="XM_001307692.1"/>
</dbReference>
<gene>
    <name evidence="1" type="ORF">TVAG_346260</name>
</gene>
<sequence length="138" mass="15907">MSAPKLRDHVGLLQEGFEGLLTTIFRTIENIQRDACLAPGTNENQLKFENLPQIAEEIVKRVKYIDALIDEADKETCIGKDEKEILQSLNDKNLEYEQDVESLSQNCEQAEKWLGRIRQMLDVIASNTWMHQTETQDQ</sequence>
<dbReference type="VEuPathDB" id="TrichDB:TVAGG3_1018770"/>
<reference evidence="1" key="2">
    <citation type="journal article" date="2007" name="Science">
        <title>Draft genome sequence of the sexually transmitted pathogen Trichomonas vaginalis.</title>
        <authorList>
            <person name="Carlton J.M."/>
            <person name="Hirt R.P."/>
            <person name="Silva J.C."/>
            <person name="Delcher A.L."/>
            <person name="Schatz M."/>
            <person name="Zhao Q."/>
            <person name="Wortman J.R."/>
            <person name="Bidwell S.L."/>
            <person name="Alsmark U.C.M."/>
            <person name="Besteiro S."/>
            <person name="Sicheritz-Ponten T."/>
            <person name="Noel C.J."/>
            <person name="Dacks J.B."/>
            <person name="Foster P.G."/>
            <person name="Simillion C."/>
            <person name="Van de Peer Y."/>
            <person name="Miranda-Saavedra D."/>
            <person name="Barton G.J."/>
            <person name="Westrop G.D."/>
            <person name="Mueller S."/>
            <person name="Dessi D."/>
            <person name="Fiori P.L."/>
            <person name="Ren Q."/>
            <person name="Paulsen I."/>
            <person name="Zhang H."/>
            <person name="Bastida-Corcuera F.D."/>
            <person name="Simoes-Barbosa A."/>
            <person name="Brown M.T."/>
            <person name="Hayes R.D."/>
            <person name="Mukherjee M."/>
            <person name="Okumura C.Y."/>
            <person name="Schneider R."/>
            <person name="Smith A.J."/>
            <person name="Vanacova S."/>
            <person name="Villalvazo M."/>
            <person name="Haas B.J."/>
            <person name="Pertea M."/>
            <person name="Feldblyum T.V."/>
            <person name="Utterback T.R."/>
            <person name="Shu C.L."/>
            <person name="Osoegawa K."/>
            <person name="de Jong P.J."/>
            <person name="Hrdy I."/>
            <person name="Horvathova L."/>
            <person name="Zubacova Z."/>
            <person name="Dolezal P."/>
            <person name="Malik S.B."/>
            <person name="Logsdon J.M. Jr."/>
            <person name="Henze K."/>
            <person name="Gupta A."/>
            <person name="Wang C.C."/>
            <person name="Dunne R.L."/>
            <person name="Upcroft J.A."/>
            <person name="Upcroft P."/>
            <person name="White O."/>
            <person name="Salzberg S.L."/>
            <person name="Tang P."/>
            <person name="Chiu C.-H."/>
            <person name="Lee Y.-S."/>
            <person name="Embley T.M."/>
            <person name="Coombs G.H."/>
            <person name="Mottram J.C."/>
            <person name="Tachezy J."/>
            <person name="Fraser-Liggett C.M."/>
            <person name="Johnson P.J."/>
        </authorList>
    </citation>
    <scope>NUCLEOTIDE SEQUENCE [LARGE SCALE GENOMIC DNA]</scope>
    <source>
        <strain evidence="1">G3</strain>
    </source>
</reference>
<protein>
    <recommendedName>
        <fullName evidence="3">Mediator of RNA polymerase II transcription subunit 21</fullName>
    </recommendedName>
</protein>
<dbReference type="AlphaFoldDB" id="A2FK16"/>
<dbReference type="EMBL" id="DS113839">
    <property type="protein sequence ID" value="EAX94763.1"/>
    <property type="molecule type" value="Genomic_DNA"/>
</dbReference>
<name>A2FK16_TRIV3</name>
<accession>A2FK16</accession>
<dbReference type="SMR" id="A2FK16"/>